<dbReference type="InterPro" id="IPR002694">
    <property type="entry name" value="Znf_CHC2"/>
</dbReference>
<dbReference type="SUPFAM" id="SSF56731">
    <property type="entry name" value="DNA primase core"/>
    <property type="match status" value="1"/>
</dbReference>
<accession>A0A449B0T9</accession>
<dbReference type="RefSeq" id="WP_129725077.1">
    <property type="nucleotide sequence ID" value="NZ_LR215036.1"/>
</dbReference>
<evidence type="ECO:0000256" key="8">
    <source>
        <dbReference type="ARBA" id="ARBA00022833"/>
    </source>
</evidence>
<dbReference type="EC" id="2.7.7.101" evidence="12"/>
<evidence type="ECO:0000256" key="4">
    <source>
        <dbReference type="ARBA" id="ARBA00022695"/>
    </source>
</evidence>
<dbReference type="SUPFAM" id="SSF57783">
    <property type="entry name" value="Zinc beta-ribbon"/>
    <property type="match status" value="1"/>
</dbReference>
<dbReference type="SMART" id="SM00400">
    <property type="entry name" value="ZnF_CHCC"/>
    <property type="match status" value="1"/>
</dbReference>
<dbReference type="GO" id="GO:0003899">
    <property type="term" value="F:DNA-directed RNA polymerase activity"/>
    <property type="evidence" value="ECO:0007669"/>
    <property type="project" value="UniProtKB-UniRule"/>
</dbReference>
<dbReference type="GO" id="GO:0000428">
    <property type="term" value="C:DNA-directed RNA polymerase complex"/>
    <property type="evidence" value="ECO:0007669"/>
    <property type="project" value="UniProtKB-KW"/>
</dbReference>
<dbReference type="PANTHER" id="PTHR30313">
    <property type="entry name" value="DNA PRIMASE"/>
    <property type="match status" value="1"/>
</dbReference>
<dbReference type="InterPro" id="IPR036977">
    <property type="entry name" value="DNA_primase_Znf_CHC2"/>
</dbReference>
<dbReference type="InterPro" id="IPR050219">
    <property type="entry name" value="DnaG_primase"/>
</dbReference>
<dbReference type="PROSITE" id="PS50880">
    <property type="entry name" value="TOPRIM"/>
    <property type="match status" value="1"/>
</dbReference>
<dbReference type="Proteomes" id="UP000290985">
    <property type="component" value="Chromosome"/>
</dbReference>
<comment type="subunit">
    <text evidence="12">Monomer. Interacts with DnaB.</text>
</comment>
<keyword evidence="8 12" id="KW-0862">Zinc</keyword>
<dbReference type="InterPro" id="IPR006295">
    <property type="entry name" value="DNA_primase_DnaG"/>
</dbReference>
<dbReference type="InterPro" id="IPR030846">
    <property type="entry name" value="DnaG_bac"/>
</dbReference>
<evidence type="ECO:0000256" key="5">
    <source>
        <dbReference type="ARBA" id="ARBA00022705"/>
    </source>
</evidence>
<reference evidence="14 15" key="1">
    <citation type="submission" date="2019-01" db="EMBL/GenBank/DDBJ databases">
        <authorList>
            <consortium name="Pathogen Informatics"/>
        </authorList>
    </citation>
    <scope>NUCLEOTIDE SEQUENCE [LARGE SCALE GENOMIC DNA]</scope>
    <source>
        <strain evidence="14 15">NCTC10181</strain>
    </source>
</reference>
<organism evidence="14 15">
    <name type="scientific">Mycoplasmopsis citelli</name>
    <dbReference type="NCBI Taxonomy" id="171281"/>
    <lineage>
        <taxon>Bacteria</taxon>
        <taxon>Bacillati</taxon>
        <taxon>Mycoplasmatota</taxon>
        <taxon>Mycoplasmoidales</taxon>
        <taxon>Metamycoplasmataceae</taxon>
        <taxon>Mycoplasmopsis</taxon>
    </lineage>
</organism>
<evidence type="ECO:0000256" key="2">
    <source>
        <dbReference type="ARBA" id="ARBA00022515"/>
    </source>
</evidence>
<dbReference type="GO" id="GO:1990077">
    <property type="term" value="C:primosome complex"/>
    <property type="evidence" value="ECO:0007669"/>
    <property type="project" value="UniProtKB-KW"/>
</dbReference>
<dbReference type="AlphaFoldDB" id="A0A449B0T9"/>
<keyword evidence="6 12" id="KW-0479">Metal-binding</keyword>
<dbReference type="PANTHER" id="PTHR30313:SF2">
    <property type="entry name" value="DNA PRIMASE"/>
    <property type="match status" value="1"/>
</dbReference>
<dbReference type="InterPro" id="IPR006171">
    <property type="entry name" value="TOPRIM_dom"/>
</dbReference>
<dbReference type="KEGG" id="mcit:NCTC10181_00064"/>
<dbReference type="NCBIfam" id="TIGR01391">
    <property type="entry name" value="dnaG"/>
    <property type="match status" value="1"/>
</dbReference>
<keyword evidence="4 12" id="KW-0548">Nucleotidyltransferase</keyword>
<dbReference type="GO" id="GO:0006269">
    <property type="term" value="P:DNA replication, synthesis of primer"/>
    <property type="evidence" value="ECO:0007669"/>
    <property type="project" value="UniProtKB-UniRule"/>
</dbReference>
<keyword evidence="10 12" id="KW-0238">DNA-binding</keyword>
<dbReference type="InterPro" id="IPR034151">
    <property type="entry name" value="TOPRIM_DnaG_bac"/>
</dbReference>
<dbReference type="GO" id="GO:0008270">
    <property type="term" value="F:zinc ion binding"/>
    <property type="evidence" value="ECO:0007669"/>
    <property type="project" value="UniProtKB-UniRule"/>
</dbReference>
<comment type="function">
    <text evidence="12">RNA polymerase that catalyzes the synthesis of short RNA molecules used as primers for DNA polymerase during DNA replication.</text>
</comment>
<evidence type="ECO:0000256" key="1">
    <source>
        <dbReference type="ARBA" id="ARBA00022478"/>
    </source>
</evidence>
<dbReference type="SMART" id="SM00493">
    <property type="entry name" value="TOPRIM"/>
    <property type="match status" value="1"/>
</dbReference>
<dbReference type="InterPro" id="IPR037068">
    <property type="entry name" value="DNA_primase_core_N_sf"/>
</dbReference>
<dbReference type="OrthoDB" id="9803773at2"/>
<protein>
    <recommendedName>
        <fullName evidence="12">DNA primase</fullName>
        <ecNumber evidence="12">2.7.7.101</ecNumber>
    </recommendedName>
</protein>
<gene>
    <name evidence="12 14" type="primary">dnaG</name>
    <name evidence="14" type="ORF">NCTC10181_00064</name>
</gene>
<dbReference type="Gene3D" id="3.90.980.10">
    <property type="entry name" value="DNA primase, catalytic core, N-terminal domain"/>
    <property type="match status" value="1"/>
</dbReference>
<dbReference type="InterPro" id="IPR013264">
    <property type="entry name" value="DNAG_N"/>
</dbReference>
<comment type="catalytic activity">
    <reaction evidence="12">
        <text>ssDNA + n NTP = ssDNA/pppN(pN)n-1 hybrid + (n-1) diphosphate.</text>
        <dbReference type="EC" id="2.7.7.101"/>
    </reaction>
</comment>
<dbReference type="GO" id="GO:0005737">
    <property type="term" value="C:cytoplasm"/>
    <property type="evidence" value="ECO:0007669"/>
    <property type="project" value="TreeGrafter"/>
</dbReference>
<evidence type="ECO:0000256" key="3">
    <source>
        <dbReference type="ARBA" id="ARBA00022679"/>
    </source>
</evidence>
<evidence type="ECO:0000256" key="11">
    <source>
        <dbReference type="ARBA" id="ARBA00023163"/>
    </source>
</evidence>
<keyword evidence="2 12" id="KW-0639">Primosome</keyword>
<keyword evidence="1 12" id="KW-0240">DNA-directed RNA polymerase</keyword>
<proteinExistence type="inferred from homology"/>
<dbReference type="Pfam" id="PF13155">
    <property type="entry name" value="Toprim_2"/>
    <property type="match status" value="1"/>
</dbReference>
<keyword evidence="5 12" id="KW-0235">DNA replication</keyword>
<feature type="domain" description="Toprim" evidence="13">
    <location>
        <begin position="254"/>
        <end position="333"/>
    </location>
</feature>
<evidence type="ECO:0000256" key="12">
    <source>
        <dbReference type="HAMAP-Rule" id="MF_00974"/>
    </source>
</evidence>
<dbReference type="Pfam" id="PF08275">
    <property type="entry name" value="DNAG_N"/>
    <property type="match status" value="1"/>
</dbReference>
<dbReference type="CDD" id="cd03364">
    <property type="entry name" value="TOPRIM_DnaG_primases"/>
    <property type="match status" value="1"/>
</dbReference>
<feature type="zinc finger region" description="CHC2-type" evidence="12">
    <location>
        <begin position="39"/>
        <end position="63"/>
    </location>
</feature>
<dbReference type="EMBL" id="LR215036">
    <property type="protein sequence ID" value="VEU74229.1"/>
    <property type="molecule type" value="Genomic_DNA"/>
</dbReference>
<comment type="domain">
    <text evidence="12">Contains an N-terminal zinc-binding domain, a central core domain that contains the primase activity, and a C-terminal DnaB-binding domain.</text>
</comment>
<evidence type="ECO:0000256" key="7">
    <source>
        <dbReference type="ARBA" id="ARBA00022771"/>
    </source>
</evidence>
<keyword evidence="15" id="KW-1185">Reference proteome</keyword>
<evidence type="ECO:0000259" key="13">
    <source>
        <dbReference type="PROSITE" id="PS50880"/>
    </source>
</evidence>
<dbReference type="HAMAP" id="MF_00974">
    <property type="entry name" value="DNA_primase_DnaG"/>
    <property type="match status" value="1"/>
</dbReference>
<dbReference type="FunFam" id="3.90.580.10:FF:000001">
    <property type="entry name" value="DNA primase"/>
    <property type="match status" value="1"/>
</dbReference>
<dbReference type="Gene3D" id="3.90.580.10">
    <property type="entry name" value="Zinc finger, CHC2-type domain"/>
    <property type="match status" value="1"/>
</dbReference>
<keyword evidence="3 12" id="KW-0808">Transferase</keyword>
<keyword evidence="7 12" id="KW-0863">Zinc-finger</keyword>
<dbReference type="GO" id="GO:0003677">
    <property type="term" value="F:DNA binding"/>
    <property type="evidence" value="ECO:0007669"/>
    <property type="project" value="UniProtKB-KW"/>
</dbReference>
<evidence type="ECO:0000313" key="15">
    <source>
        <dbReference type="Proteomes" id="UP000290985"/>
    </source>
</evidence>
<dbReference type="Pfam" id="PF01807">
    <property type="entry name" value="Zn_ribbon_DnaG"/>
    <property type="match status" value="1"/>
</dbReference>
<dbReference type="Gene3D" id="3.40.1360.10">
    <property type="match status" value="1"/>
</dbReference>
<comment type="similarity">
    <text evidence="12">Belongs to the DnaG primase family.</text>
</comment>
<name>A0A449B0T9_9BACT</name>
<evidence type="ECO:0000256" key="6">
    <source>
        <dbReference type="ARBA" id="ARBA00022723"/>
    </source>
</evidence>
<keyword evidence="9" id="KW-0460">Magnesium</keyword>
<keyword evidence="11 12" id="KW-0804">Transcription</keyword>
<sequence>MKNISSDTIDLIIRSSNIVNVISQFIPLTKKGNNYVGVCPFHADTSPSLTVSESKNIYKCFSCGHSGNVIHFVKEFKKIPYMQALEFLAHEANLPINFEQFKKVEQVSRDPQKQKIYDLLDIANSFFKLNVTNELAQKFLDLRKINHSEIIQKFDLGFAPLTNYAEILKTNNLYSDLDLNKVGLINDDLNLIFKNRVTFGIKNQYGEIVGFSGRSLNNDKNYAKYLNSPESQLFKKSQILYNFHNAKETALEKRQVIIVEGFMDVIALDQAGAHNTIALMGTALTKDHLRLLKDLKIILFLDNDNAGQSATYKSLLKLIENRFDVEVVINDFNKDPDEIFHAHGKEVLLDILENSRKKGEHIVYENLKKQYRISEISFDVNSVNFDLFKQNLTTLFARSSANTQKIIQERFKKEFNIQIPLYNNDSFIQNTNIQDHVNIKEPKKNSFSLEKSIIYGNVKMEVLLACLVNYHLRDLINHDVNLYNQRQINKVLNKFSIFANFMYFQNDNEPNLEQTFKEILALNLNYQLNDVSNQEDIKEQFINKIKEQIVFFYRNLNPEEVTKEIKEYLNTHQESINSISPETFSHNFYVKMLTKKLELKLSKELTNLVKRNSNNGNVPAFILDFLTKIKASQK</sequence>
<evidence type="ECO:0000256" key="10">
    <source>
        <dbReference type="ARBA" id="ARBA00023125"/>
    </source>
</evidence>
<evidence type="ECO:0000256" key="9">
    <source>
        <dbReference type="ARBA" id="ARBA00022842"/>
    </source>
</evidence>
<comment type="cofactor">
    <cofactor evidence="12">
        <name>Zn(2+)</name>
        <dbReference type="ChEBI" id="CHEBI:29105"/>
    </cofactor>
    <text evidence="12">Binds 1 zinc ion per monomer.</text>
</comment>
<evidence type="ECO:0000313" key="14">
    <source>
        <dbReference type="EMBL" id="VEU74229.1"/>
    </source>
</evidence>